<dbReference type="EMBL" id="BGPR01004482">
    <property type="protein sequence ID" value="GBN00126.1"/>
    <property type="molecule type" value="Genomic_DNA"/>
</dbReference>
<comment type="caution">
    <text evidence="1">The sequence shown here is derived from an EMBL/GenBank/DDBJ whole genome shotgun (WGS) entry which is preliminary data.</text>
</comment>
<reference evidence="1 2" key="1">
    <citation type="journal article" date="2019" name="Sci. Rep.">
        <title>Orb-weaving spider Araneus ventricosus genome elucidates the spidroin gene catalogue.</title>
        <authorList>
            <person name="Kono N."/>
            <person name="Nakamura H."/>
            <person name="Ohtoshi R."/>
            <person name="Moran D.A.P."/>
            <person name="Shinohara A."/>
            <person name="Yoshida Y."/>
            <person name="Fujiwara M."/>
            <person name="Mori M."/>
            <person name="Tomita M."/>
            <person name="Arakawa K."/>
        </authorList>
    </citation>
    <scope>NUCLEOTIDE SEQUENCE [LARGE SCALE GENOMIC DNA]</scope>
</reference>
<keyword evidence="2" id="KW-1185">Reference proteome</keyword>
<accession>A0A4Y2KED4</accession>
<name>A0A4Y2KED4_ARAVE</name>
<sequence>MTTAIARIFFAMKFPAPPPSAHPEGCGCQEPNSTPSIYQQTNQAEFFLYINLYSWYSGSDRSTPFGARLASLFHFSVSLFRRVVHEGSMQTTESSRVLFCILTS</sequence>
<evidence type="ECO:0000313" key="1">
    <source>
        <dbReference type="EMBL" id="GBN00126.1"/>
    </source>
</evidence>
<dbReference type="Proteomes" id="UP000499080">
    <property type="component" value="Unassembled WGS sequence"/>
</dbReference>
<dbReference type="AlphaFoldDB" id="A0A4Y2KED4"/>
<protein>
    <submittedName>
        <fullName evidence="1">Uncharacterized protein</fullName>
    </submittedName>
</protein>
<gene>
    <name evidence="1" type="ORF">AVEN_275589_1</name>
</gene>
<proteinExistence type="predicted"/>
<evidence type="ECO:0000313" key="2">
    <source>
        <dbReference type="Proteomes" id="UP000499080"/>
    </source>
</evidence>
<organism evidence="1 2">
    <name type="scientific">Araneus ventricosus</name>
    <name type="common">Orbweaver spider</name>
    <name type="synonym">Epeira ventricosa</name>
    <dbReference type="NCBI Taxonomy" id="182803"/>
    <lineage>
        <taxon>Eukaryota</taxon>
        <taxon>Metazoa</taxon>
        <taxon>Ecdysozoa</taxon>
        <taxon>Arthropoda</taxon>
        <taxon>Chelicerata</taxon>
        <taxon>Arachnida</taxon>
        <taxon>Araneae</taxon>
        <taxon>Araneomorphae</taxon>
        <taxon>Entelegynae</taxon>
        <taxon>Araneoidea</taxon>
        <taxon>Araneidae</taxon>
        <taxon>Araneus</taxon>
    </lineage>
</organism>